<evidence type="ECO:0000313" key="2">
    <source>
        <dbReference type="EMBL" id="SUM68345.1"/>
    </source>
</evidence>
<dbReference type="EMBL" id="UHDZ01000001">
    <property type="protein sequence ID" value="SUM68345.1"/>
    <property type="molecule type" value="Genomic_DNA"/>
</dbReference>
<organism evidence="2 3">
    <name type="scientific">Staphylococcus saccharolyticus</name>
    <dbReference type="NCBI Taxonomy" id="33028"/>
    <lineage>
        <taxon>Bacteria</taxon>
        <taxon>Bacillati</taxon>
        <taxon>Bacillota</taxon>
        <taxon>Bacilli</taxon>
        <taxon>Bacillales</taxon>
        <taxon>Staphylococcaceae</taxon>
        <taxon>Staphylococcus</taxon>
    </lineage>
</organism>
<dbReference type="RefSeq" id="WP_165417832.1">
    <property type="nucleotide sequence ID" value="NZ_CP066042.1"/>
</dbReference>
<accession>A0A380H025</accession>
<name>A0A380H025_9STAP</name>
<reference evidence="2 3" key="1">
    <citation type="submission" date="2018-06" db="EMBL/GenBank/DDBJ databases">
        <authorList>
            <consortium name="Pathogen Informatics"/>
            <person name="Doyle S."/>
        </authorList>
    </citation>
    <scope>NUCLEOTIDE SEQUENCE [LARGE SCALE GENOMIC DNA]</scope>
    <source>
        <strain evidence="2 3">NCTC11807</strain>
    </source>
</reference>
<keyword evidence="1" id="KW-0812">Transmembrane</keyword>
<dbReference type="GeneID" id="63935023"/>
<proteinExistence type="predicted"/>
<sequence>MNIKKHWLPIVVVIVVIVIFLLVTFARANEGLDTYEQHELKTGEQQYLSKGAS</sequence>
<keyword evidence="1" id="KW-0472">Membrane</keyword>
<dbReference type="AlphaFoldDB" id="A0A380H025"/>
<feature type="transmembrane region" description="Helical" evidence="1">
    <location>
        <begin position="7"/>
        <end position="26"/>
    </location>
</feature>
<protein>
    <submittedName>
        <fullName evidence="2">Uncharacterized protein</fullName>
    </submittedName>
</protein>
<keyword evidence="3" id="KW-1185">Reference proteome</keyword>
<evidence type="ECO:0000256" key="1">
    <source>
        <dbReference type="SAM" id="Phobius"/>
    </source>
</evidence>
<evidence type="ECO:0000313" key="3">
    <source>
        <dbReference type="Proteomes" id="UP000255425"/>
    </source>
</evidence>
<gene>
    <name evidence="2" type="ORF">NCTC11807_00509</name>
</gene>
<dbReference type="Proteomes" id="UP000255425">
    <property type="component" value="Unassembled WGS sequence"/>
</dbReference>
<keyword evidence="1" id="KW-1133">Transmembrane helix</keyword>